<comment type="caution">
    <text evidence="1">The sequence shown here is derived from an EMBL/GenBank/DDBJ whole genome shotgun (WGS) entry which is preliminary data.</text>
</comment>
<dbReference type="PANTHER" id="PTHR32432">
    <property type="entry name" value="CELL DIVISION PROTEIN FTSA-RELATED"/>
    <property type="match status" value="1"/>
</dbReference>
<dbReference type="NCBIfam" id="TIGR01175">
    <property type="entry name" value="pilM"/>
    <property type="match status" value="1"/>
</dbReference>
<dbReference type="InterPro" id="IPR050696">
    <property type="entry name" value="FtsA/MreB"/>
</dbReference>
<gene>
    <name evidence="1" type="ORF">B1B_09936</name>
</gene>
<dbReference type="PIRSF" id="PIRSF019169">
    <property type="entry name" value="PilM"/>
    <property type="match status" value="1"/>
</dbReference>
<sequence>MSASSQGYKIEHYGAEPLASNTMADRAIVDVESIGEAIRRAVRKSGSRLKKASVAVGGAQIITNTILLPRDLDEHEMNEQAGLQLDQHMALSRDEVSYDFDVLGPNKSDPTQVNVLVVTARREYVEQRQAALEIAGLSASIVDIETHALDRASRLLENQMPNSGSQKMVAVLDFGATLTTFCLRDDHQMIYTRDQAFGGRMLTEEIMRFYGLSFEEAGLAKRREGLPKSYQKDVLEPFMDEMAKHIRSFYRQYQESTGSIRHLDQIILTGGCSQIPGVADYIGKQLSIPTIRGNPLEGAMLASQPKSARIEQDAPSLMIALGLAMRSFL</sequence>
<protein>
    <submittedName>
        <fullName evidence="1">Type IV pilus biogenesis protein PilM</fullName>
    </submittedName>
</protein>
<dbReference type="Gene3D" id="3.30.1490.300">
    <property type="match status" value="1"/>
</dbReference>
<organism evidence="1">
    <name type="scientific">mine drainage metagenome</name>
    <dbReference type="NCBI Taxonomy" id="410659"/>
    <lineage>
        <taxon>unclassified sequences</taxon>
        <taxon>metagenomes</taxon>
        <taxon>ecological metagenomes</taxon>
    </lineage>
</organism>
<accession>T1AA65</accession>
<name>T1AA65_9ZZZZ</name>
<reference evidence="1" key="1">
    <citation type="submission" date="2013-08" db="EMBL/GenBank/DDBJ databases">
        <authorList>
            <person name="Mendez C."/>
            <person name="Richter M."/>
            <person name="Ferrer M."/>
            <person name="Sanchez J."/>
        </authorList>
    </citation>
    <scope>NUCLEOTIDE SEQUENCE</scope>
</reference>
<dbReference type="Gene3D" id="3.30.420.40">
    <property type="match status" value="2"/>
</dbReference>
<dbReference type="InterPro" id="IPR043129">
    <property type="entry name" value="ATPase_NBD"/>
</dbReference>
<dbReference type="AlphaFoldDB" id="T1AA65"/>
<reference evidence="1" key="2">
    <citation type="journal article" date="2014" name="ISME J.">
        <title>Microbial stratification in low pH oxic and suboxic macroscopic growths along an acid mine drainage.</title>
        <authorList>
            <person name="Mendez-Garcia C."/>
            <person name="Mesa V."/>
            <person name="Sprenger R.R."/>
            <person name="Richter M."/>
            <person name="Diez M.S."/>
            <person name="Solano J."/>
            <person name="Bargiela R."/>
            <person name="Golyshina O.V."/>
            <person name="Manteca A."/>
            <person name="Ramos J.L."/>
            <person name="Gallego J.R."/>
            <person name="Llorente I."/>
            <person name="Martins Dos Santos V.A."/>
            <person name="Jensen O.N."/>
            <person name="Pelaez A.I."/>
            <person name="Sanchez J."/>
            <person name="Ferrer M."/>
        </authorList>
    </citation>
    <scope>NUCLEOTIDE SEQUENCE</scope>
</reference>
<dbReference type="PANTHER" id="PTHR32432:SF3">
    <property type="entry name" value="ETHANOLAMINE UTILIZATION PROTEIN EUTJ"/>
    <property type="match status" value="1"/>
</dbReference>
<dbReference type="SUPFAM" id="SSF53067">
    <property type="entry name" value="Actin-like ATPase domain"/>
    <property type="match status" value="2"/>
</dbReference>
<evidence type="ECO:0000313" key="1">
    <source>
        <dbReference type="EMBL" id="EQD53917.1"/>
    </source>
</evidence>
<dbReference type="InterPro" id="IPR005883">
    <property type="entry name" value="PilM"/>
</dbReference>
<dbReference type="Pfam" id="PF11104">
    <property type="entry name" value="PilM_2"/>
    <property type="match status" value="1"/>
</dbReference>
<dbReference type="CDD" id="cd24049">
    <property type="entry name" value="ASKHA_NBD_PilM"/>
    <property type="match status" value="1"/>
</dbReference>
<dbReference type="EMBL" id="AUZY01006569">
    <property type="protein sequence ID" value="EQD53917.1"/>
    <property type="molecule type" value="Genomic_DNA"/>
</dbReference>
<proteinExistence type="predicted"/>